<evidence type="ECO:0008006" key="5">
    <source>
        <dbReference type="Google" id="ProtNLM"/>
    </source>
</evidence>
<keyword evidence="2" id="KW-0732">Signal</keyword>
<reference evidence="4" key="1">
    <citation type="submission" date="2010-08" db="EMBL/GenBank/DDBJ databases">
        <authorList>
            <consortium name="Caenorhabditis japonica Sequencing Consortium"/>
            <person name="Wilson R.K."/>
        </authorList>
    </citation>
    <scope>NUCLEOTIDE SEQUENCE [LARGE SCALE GENOMIC DNA]</scope>
    <source>
        <strain evidence="4">DF5081</strain>
    </source>
</reference>
<name>A0A8R1DH71_CAEJA</name>
<feature type="compositionally biased region" description="Low complexity" evidence="1">
    <location>
        <begin position="46"/>
        <end position="80"/>
    </location>
</feature>
<feature type="signal peptide" evidence="2">
    <location>
        <begin position="1"/>
        <end position="22"/>
    </location>
</feature>
<feature type="chain" id="PRO_5035771667" description="Prion protein" evidence="2">
    <location>
        <begin position="23"/>
        <end position="316"/>
    </location>
</feature>
<accession>A0A8R1DH71</accession>
<feature type="region of interest" description="Disordered" evidence="1">
    <location>
        <begin position="24"/>
        <end position="121"/>
    </location>
</feature>
<feature type="region of interest" description="Disordered" evidence="1">
    <location>
        <begin position="188"/>
        <end position="217"/>
    </location>
</feature>
<dbReference type="Proteomes" id="UP000005237">
    <property type="component" value="Unassembled WGS sequence"/>
</dbReference>
<sequence length="316" mass="33706">MFRHLYIGLISLLVLTAGPIEARRATSGGSNSGGGFASRGQSGSRTGVQQGGTNHNQGGFNNNQGNFHPNQGGFNNNPNVRPGGFNNQPAGGFHPNPNQGGFHNSNNGFRPGTGPGSSASSGTFKKALIGGALGAAGGILAYEAGKAIIKSATEPFNYNGRNYNWDNHGQVRSGEFQCSMPLNQLTGQQTTTTTTTTTAAPDASTTQAPSSTTPSPDQVLQNIQYADGSRPKTIAISAFSSGRWIKVIMKVISNLFTDEYSQQQQYQMQNYPPQQQGNYYQQQQQQPYPQGSYPQGSYPQGGNYYPPGQYPSQPTY</sequence>
<protein>
    <recommendedName>
        <fullName evidence="5">Prion protein</fullName>
    </recommendedName>
</protein>
<feature type="compositionally biased region" description="Low complexity" evidence="1">
    <location>
        <begin position="272"/>
        <end position="302"/>
    </location>
</feature>
<reference evidence="3" key="2">
    <citation type="submission" date="2022-06" db="UniProtKB">
        <authorList>
            <consortium name="EnsemblMetazoa"/>
        </authorList>
    </citation>
    <scope>IDENTIFICATION</scope>
    <source>
        <strain evidence="3">DF5081</strain>
    </source>
</reference>
<evidence type="ECO:0000313" key="3">
    <source>
        <dbReference type="EnsemblMetazoa" id="CJA02102.1"/>
    </source>
</evidence>
<dbReference type="EnsemblMetazoa" id="CJA02102.1">
    <property type="protein sequence ID" value="CJA02102.1"/>
    <property type="gene ID" value="WBGene00121306"/>
</dbReference>
<evidence type="ECO:0000256" key="2">
    <source>
        <dbReference type="SAM" id="SignalP"/>
    </source>
</evidence>
<feature type="region of interest" description="Disordered" evidence="1">
    <location>
        <begin position="272"/>
        <end position="316"/>
    </location>
</feature>
<keyword evidence="4" id="KW-1185">Reference proteome</keyword>
<dbReference type="PANTHER" id="PTHR47520">
    <property type="entry name" value="CX DOMAIN-CONTAINING PROTEIN-RELATED"/>
    <property type="match status" value="1"/>
</dbReference>
<evidence type="ECO:0000256" key="1">
    <source>
        <dbReference type="SAM" id="MobiDB-lite"/>
    </source>
</evidence>
<evidence type="ECO:0000313" key="4">
    <source>
        <dbReference type="Proteomes" id="UP000005237"/>
    </source>
</evidence>
<organism evidence="3 4">
    <name type="scientific">Caenorhabditis japonica</name>
    <dbReference type="NCBI Taxonomy" id="281687"/>
    <lineage>
        <taxon>Eukaryota</taxon>
        <taxon>Metazoa</taxon>
        <taxon>Ecdysozoa</taxon>
        <taxon>Nematoda</taxon>
        <taxon>Chromadorea</taxon>
        <taxon>Rhabditida</taxon>
        <taxon>Rhabditina</taxon>
        <taxon>Rhabditomorpha</taxon>
        <taxon>Rhabditoidea</taxon>
        <taxon>Rhabditidae</taxon>
        <taxon>Peloderinae</taxon>
        <taxon>Caenorhabditis</taxon>
    </lineage>
</organism>
<feature type="compositionally biased region" description="Polar residues" evidence="1">
    <location>
        <begin position="96"/>
        <end position="108"/>
    </location>
</feature>
<dbReference type="AlphaFoldDB" id="A0A8R1DH71"/>
<proteinExistence type="predicted"/>
<dbReference type="PANTHER" id="PTHR47520:SF8">
    <property type="entry name" value="CX DOMAIN-CONTAINING PROTEIN"/>
    <property type="match status" value="1"/>
</dbReference>